<evidence type="ECO:0000256" key="8">
    <source>
        <dbReference type="ARBA" id="ARBA00022777"/>
    </source>
</evidence>
<keyword evidence="7" id="KW-0547">Nucleotide-binding</keyword>
<dbReference type="PANTHER" id="PTHR45436">
    <property type="entry name" value="SENSOR HISTIDINE KINASE YKOH"/>
    <property type="match status" value="1"/>
</dbReference>
<keyword evidence="9" id="KW-0067">ATP-binding</keyword>
<evidence type="ECO:0000256" key="13">
    <source>
        <dbReference type="SAM" id="Phobius"/>
    </source>
</evidence>
<dbReference type="SMART" id="SM00387">
    <property type="entry name" value="HATPase_c"/>
    <property type="match status" value="1"/>
</dbReference>
<dbReference type="InterPro" id="IPR036890">
    <property type="entry name" value="HATPase_C_sf"/>
</dbReference>
<feature type="domain" description="Histidine kinase" evidence="14">
    <location>
        <begin position="221"/>
        <end position="415"/>
    </location>
</feature>
<dbReference type="SMART" id="SM00388">
    <property type="entry name" value="HisKA"/>
    <property type="match status" value="1"/>
</dbReference>
<dbReference type="SUPFAM" id="SSF55874">
    <property type="entry name" value="ATPase domain of HSP90 chaperone/DNA topoisomerase II/histidine kinase"/>
    <property type="match status" value="1"/>
</dbReference>
<comment type="catalytic activity">
    <reaction evidence="1">
        <text>ATP + protein L-histidine = ADP + protein N-phospho-L-histidine.</text>
        <dbReference type="EC" id="2.7.13.3"/>
    </reaction>
</comment>
<feature type="transmembrane region" description="Helical" evidence="13">
    <location>
        <begin position="12"/>
        <end position="34"/>
    </location>
</feature>
<proteinExistence type="predicted"/>
<dbReference type="SUPFAM" id="SSF47384">
    <property type="entry name" value="Homodimeric domain of signal transducing histidine kinase"/>
    <property type="match status" value="1"/>
</dbReference>
<evidence type="ECO:0000256" key="11">
    <source>
        <dbReference type="ARBA" id="ARBA00023012"/>
    </source>
</evidence>
<feature type="transmembrane region" description="Helical" evidence="13">
    <location>
        <begin position="182"/>
        <end position="205"/>
    </location>
</feature>
<dbReference type="GO" id="GO:0005886">
    <property type="term" value="C:plasma membrane"/>
    <property type="evidence" value="ECO:0007669"/>
    <property type="project" value="TreeGrafter"/>
</dbReference>
<evidence type="ECO:0000259" key="14">
    <source>
        <dbReference type="PROSITE" id="PS50109"/>
    </source>
</evidence>
<evidence type="ECO:0000256" key="10">
    <source>
        <dbReference type="ARBA" id="ARBA00022989"/>
    </source>
</evidence>
<dbReference type="PROSITE" id="PS50109">
    <property type="entry name" value="HIS_KIN"/>
    <property type="match status" value="1"/>
</dbReference>
<evidence type="ECO:0000313" key="16">
    <source>
        <dbReference type="Proteomes" id="UP000192491"/>
    </source>
</evidence>
<evidence type="ECO:0000256" key="6">
    <source>
        <dbReference type="ARBA" id="ARBA00022692"/>
    </source>
</evidence>
<keyword evidence="11" id="KW-0902">Two-component regulatory system</keyword>
<keyword evidence="12 13" id="KW-0472">Membrane</keyword>
<dbReference type="CDD" id="cd00075">
    <property type="entry name" value="HATPase"/>
    <property type="match status" value="1"/>
</dbReference>
<comment type="subcellular location">
    <subcellularLocation>
        <location evidence="2">Membrane</location>
        <topology evidence="2">Multi-pass membrane protein</topology>
    </subcellularLocation>
</comment>
<keyword evidence="4" id="KW-0597">Phosphoprotein</keyword>
<evidence type="ECO:0000256" key="4">
    <source>
        <dbReference type="ARBA" id="ARBA00022553"/>
    </source>
</evidence>
<dbReference type="PRINTS" id="PR00344">
    <property type="entry name" value="BCTRLSENSOR"/>
</dbReference>
<evidence type="ECO:0000256" key="9">
    <source>
        <dbReference type="ARBA" id="ARBA00022840"/>
    </source>
</evidence>
<evidence type="ECO:0000313" key="15">
    <source>
        <dbReference type="EMBL" id="OQX09044.1"/>
    </source>
</evidence>
<dbReference type="InterPro" id="IPR004358">
    <property type="entry name" value="Sig_transdc_His_kin-like_C"/>
</dbReference>
<dbReference type="InterPro" id="IPR005467">
    <property type="entry name" value="His_kinase_dom"/>
</dbReference>
<dbReference type="InterPro" id="IPR003594">
    <property type="entry name" value="HATPase_dom"/>
</dbReference>
<dbReference type="PANTHER" id="PTHR45436:SF14">
    <property type="entry name" value="SENSOR PROTEIN QSEC"/>
    <property type="match status" value="1"/>
</dbReference>
<gene>
    <name evidence="15" type="ORF">BWK73_23810</name>
</gene>
<dbReference type="GO" id="GO:0000155">
    <property type="term" value="F:phosphorelay sensor kinase activity"/>
    <property type="evidence" value="ECO:0007669"/>
    <property type="project" value="InterPro"/>
</dbReference>
<keyword evidence="5" id="KW-0808">Transferase</keyword>
<evidence type="ECO:0000256" key="12">
    <source>
        <dbReference type="ARBA" id="ARBA00023136"/>
    </source>
</evidence>
<dbReference type="InterPro" id="IPR050428">
    <property type="entry name" value="TCS_sensor_his_kinase"/>
</dbReference>
<dbReference type="EMBL" id="MTEJ01000156">
    <property type="protein sequence ID" value="OQX09044.1"/>
    <property type="molecule type" value="Genomic_DNA"/>
</dbReference>
<dbReference type="Pfam" id="PF00512">
    <property type="entry name" value="HisKA"/>
    <property type="match status" value="1"/>
</dbReference>
<dbReference type="Proteomes" id="UP000192491">
    <property type="component" value="Unassembled WGS sequence"/>
</dbReference>
<dbReference type="AlphaFoldDB" id="A0A1Y1QMJ6"/>
<dbReference type="Pfam" id="PF02518">
    <property type="entry name" value="HATPase_c"/>
    <property type="match status" value="1"/>
</dbReference>
<dbReference type="InterPro" id="IPR003661">
    <property type="entry name" value="HisK_dim/P_dom"/>
</dbReference>
<protein>
    <recommendedName>
        <fullName evidence="3">histidine kinase</fullName>
        <ecNumber evidence="3">2.7.13.3</ecNumber>
    </recommendedName>
</protein>
<evidence type="ECO:0000256" key="7">
    <source>
        <dbReference type="ARBA" id="ARBA00022741"/>
    </source>
</evidence>
<keyword evidence="8" id="KW-0418">Kinase</keyword>
<dbReference type="Gene3D" id="3.30.565.10">
    <property type="entry name" value="Histidine kinase-like ATPase, C-terminal domain"/>
    <property type="match status" value="1"/>
</dbReference>
<dbReference type="EC" id="2.7.13.3" evidence="3"/>
<evidence type="ECO:0000256" key="2">
    <source>
        <dbReference type="ARBA" id="ARBA00004141"/>
    </source>
</evidence>
<dbReference type="Gene3D" id="1.10.287.130">
    <property type="match status" value="1"/>
</dbReference>
<reference evidence="15 16" key="1">
    <citation type="submission" date="2017-01" db="EMBL/GenBank/DDBJ databases">
        <title>Novel large sulfur bacteria in the metagenomes of groundwater-fed chemosynthetic microbial mats in the Lake Huron basin.</title>
        <authorList>
            <person name="Sharrar A.M."/>
            <person name="Flood B.E."/>
            <person name="Bailey J.V."/>
            <person name="Jones D.S."/>
            <person name="Biddanda B."/>
            <person name="Ruberg S.A."/>
            <person name="Marcus D.N."/>
            <person name="Dick G.J."/>
        </authorList>
    </citation>
    <scope>NUCLEOTIDE SEQUENCE [LARGE SCALE GENOMIC DNA]</scope>
    <source>
        <strain evidence="15">A8</strain>
    </source>
</reference>
<dbReference type="CDD" id="cd00082">
    <property type="entry name" value="HisKA"/>
    <property type="match status" value="1"/>
</dbReference>
<comment type="caution">
    <text evidence="15">The sequence shown here is derived from an EMBL/GenBank/DDBJ whole genome shotgun (WGS) entry which is preliminary data.</text>
</comment>
<accession>A0A1Y1QMJ6</accession>
<evidence type="ECO:0000256" key="5">
    <source>
        <dbReference type="ARBA" id="ARBA00022679"/>
    </source>
</evidence>
<keyword evidence="10 13" id="KW-1133">Transmembrane helix</keyword>
<organism evidence="15 16">
    <name type="scientific">Thiothrix lacustris</name>
    <dbReference type="NCBI Taxonomy" id="525917"/>
    <lineage>
        <taxon>Bacteria</taxon>
        <taxon>Pseudomonadati</taxon>
        <taxon>Pseudomonadota</taxon>
        <taxon>Gammaproteobacteria</taxon>
        <taxon>Thiotrichales</taxon>
        <taxon>Thiotrichaceae</taxon>
        <taxon>Thiothrix</taxon>
    </lineage>
</organism>
<dbReference type="InterPro" id="IPR036097">
    <property type="entry name" value="HisK_dim/P_sf"/>
</dbReference>
<dbReference type="GO" id="GO:0005524">
    <property type="term" value="F:ATP binding"/>
    <property type="evidence" value="ECO:0007669"/>
    <property type="project" value="UniProtKB-KW"/>
</dbReference>
<evidence type="ECO:0000256" key="3">
    <source>
        <dbReference type="ARBA" id="ARBA00012438"/>
    </source>
</evidence>
<name>A0A1Y1QMJ6_9GAMM</name>
<sequence>MKVDPSQRARLLRLGIPLLLAWAVAWLLGIAILAKVAIDLRAELRETDLDTELALYATTVYGLTWFDQQGKFHDEVLRLEHDLLDAAYDIWVVEPGNPPTRHFTPTHPRFNLTDFTQLQTTVMGQGQDVYLDGQDTDGKPYRLHAIPTFMDQGDTSTPKAMIITVADPTPGQAAYQAFVQRIVGASALLGILGLLVGVGLTAWSLRPVLAALRQRERFLAATAHELRTPVAALRSICESAQRGDEAPQLALTRMDGLLRSATHTLEDLLLFARLDAGATLERQPVRLDLLVETLLPDDDSVTLDAAATVVNLDPRLATVAVRNLLENARKHGVAAAQPHIRITVAGAQVTVEDQGKGFSAELLARRETDFALSPTQGGTGLGLAIVNMVARLHGGALRLENRVEGGARVTVQFLE</sequence>
<keyword evidence="6 13" id="KW-0812">Transmembrane</keyword>
<evidence type="ECO:0000256" key="1">
    <source>
        <dbReference type="ARBA" id="ARBA00000085"/>
    </source>
</evidence>